<evidence type="ECO:0000256" key="2">
    <source>
        <dbReference type="ARBA" id="ARBA00023180"/>
    </source>
</evidence>
<proteinExistence type="predicted"/>
<keyword evidence="5" id="KW-1185">Reference proteome</keyword>
<dbReference type="InterPro" id="IPR027417">
    <property type="entry name" value="P-loop_NTPase"/>
</dbReference>
<gene>
    <name evidence="4" type="ORF">N5A92_17965</name>
</gene>
<dbReference type="EMBL" id="JAOCZP010000005">
    <property type="protein sequence ID" value="MCT7376915.1"/>
    <property type="molecule type" value="Genomic_DNA"/>
</dbReference>
<dbReference type="Pfam" id="PF00685">
    <property type="entry name" value="Sulfotransfer_1"/>
    <property type="match status" value="1"/>
</dbReference>
<feature type="domain" description="Sulfotransferase" evidence="3">
    <location>
        <begin position="6"/>
        <end position="204"/>
    </location>
</feature>
<dbReference type="InterPro" id="IPR037359">
    <property type="entry name" value="NST/OST"/>
</dbReference>
<dbReference type="RefSeq" id="WP_260905155.1">
    <property type="nucleotide sequence ID" value="NZ_JAOCZP010000005.1"/>
</dbReference>
<name>A0ABT2LQT8_9HYPH</name>
<evidence type="ECO:0000313" key="5">
    <source>
        <dbReference type="Proteomes" id="UP001320831"/>
    </source>
</evidence>
<dbReference type="InterPro" id="IPR000863">
    <property type="entry name" value="Sulfotransferase_dom"/>
</dbReference>
<dbReference type="PANTHER" id="PTHR10605">
    <property type="entry name" value="HEPARAN SULFATE SULFOTRANSFERASE"/>
    <property type="match status" value="1"/>
</dbReference>
<keyword evidence="1" id="KW-0808">Transferase</keyword>
<dbReference type="SUPFAM" id="SSF52540">
    <property type="entry name" value="P-loop containing nucleoside triphosphate hydrolases"/>
    <property type="match status" value="1"/>
</dbReference>
<reference evidence="4 5" key="1">
    <citation type="submission" date="2022-09" db="EMBL/GenBank/DDBJ databases">
        <title>Chelativorans salina sp. nov., a novel slightly halophilic bacterium isolated from a saline lake sediment enrichment.</title>
        <authorList>
            <person name="Gao L."/>
            <person name="Fang B.-Z."/>
            <person name="Li W.-J."/>
        </authorList>
    </citation>
    <scope>NUCLEOTIDE SEQUENCE [LARGE SCALE GENOMIC DNA]</scope>
    <source>
        <strain evidence="4 5">EGI FJ00035</strain>
    </source>
</reference>
<evidence type="ECO:0000259" key="3">
    <source>
        <dbReference type="Pfam" id="PF00685"/>
    </source>
</evidence>
<evidence type="ECO:0000313" key="4">
    <source>
        <dbReference type="EMBL" id="MCT7376915.1"/>
    </source>
</evidence>
<accession>A0ABT2LQT8</accession>
<dbReference type="Proteomes" id="UP001320831">
    <property type="component" value="Unassembled WGS sequence"/>
</dbReference>
<comment type="caution">
    <text evidence="4">The sequence shown here is derived from an EMBL/GenBank/DDBJ whole genome shotgun (WGS) entry which is preliminary data.</text>
</comment>
<sequence>MRLDDIDFLIIGATKSATTWLQKSLQADPTVSMPDPELHYFSREFARGDDWYLAQFPPDADVLVAGEKSNSYLEKPEAAERIARKVPNAKLVVQLRDPVERAYSDYCMLYRRGEVSSDIERYLDPTRSPNTRPISAGLYHRQLHAYFDLFPAERILVTFYEAVTARPEEQFARVSNFLGLPRGEPPSCHLLRSKVKDKSVPMLNPTMRRLLRPLKPVIAPLRETPSFRRVHAAIAKEISYPPFPDSLRQRLIDHYEPDVELLGRLLGRDLSHWLRRSAV</sequence>
<dbReference type="Gene3D" id="3.40.50.300">
    <property type="entry name" value="P-loop containing nucleotide triphosphate hydrolases"/>
    <property type="match status" value="1"/>
</dbReference>
<dbReference type="PANTHER" id="PTHR10605:SF56">
    <property type="entry name" value="BIFUNCTIONAL HEPARAN SULFATE N-DEACETYLASE_N-SULFOTRANSFERASE"/>
    <property type="match status" value="1"/>
</dbReference>
<organism evidence="4 5">
    <name type="scientific">Chelativorans salis</name>
    <dbReference type="NCBI Taxonomy" id="2978478"/>
    <lineage>
        <taxon>Bacteria</taxon>
        <taxon>Pseudomonadati</taxon>
        <taxon>Pseudomonadota</taxon>
        <taxon>Alphaproteobacteria</taxon>
        <taxon>Hyphomicrobiales</taxon>
        <taxon>Phyllobacteriaceae</taxon>
        <taxon>Chelativorans</taxon>
    </lineage>
</organism>
<keyword evidence="2" id="KW-0325">Glycoprotein</keyword>
<protein>
    <submittedName>
        <fullName evidence="4">Sulfotransferase domain-containing protein</fullName>
    </submittedName>
</protein>
<evidence type="ECO:0000256" key="1">
    <source>
        <dbReference type="ARBA" id="ARBA00022679"/>
    </source>
</evidence>